<proteinExistence type="predicted"/>
<feature type="domain" description="Transposase DDE" evidence="1">
    <location>
        <begin position="38"/>
        <end position="157"/>
    </location>
</feature>
<reference evidence="2 3" key="1">
    <citation type="journal article" date="2020" name="Int. J. Med. Microbiol.">
        <title>Discovery of Paenibacillus larvae ERIC V: Phenotypic and genomic comparison to genotypes ERIC I-IV reveal different inventories of virulence factors which correlate with epidemiological prevalences of American Foulbrood.</title>
        <authorList>
            <person name="Beims H."/>
            <person name="Bunk B."/>
            <person name="Erler S."/>
            <person name="Mohr K.I."/>
            <person name="Sproer C."/>
            <person name="Pradella S."/>
            <person name="Gunther G."/>
            <person name="Rohde M."/>
            <person name="von der Ohe W."/>
            <person name="Steinert M."/>
        </authorList>
    </citation>
    <scope>NUCLEOTIDE SEQUENCE [LARGE SCALE GENOMIC DNA]</scope>
    <source>
        <strain evidence="2">Eric_V</strain>
    </source>
</reference>
<organism evidence="2 3">
    <name type="scientific">Paenibacillus larvae subsp. larvae</name>
    <dbReference type="NCBI Taxonomy" id="147375"/>
    <lineage>
        <taxon>Bacteria</taxon>
        <taxon>Bacillati</taxon>
        <taxon>Bacillota</taxon>
        <taxon>Bacilli</taxon>
        <taxon>Bacillales</taxon>
        <taxon>Paenibacillaceae</taxon>
        <taxon>Paenibacillus</taxon>
    </lineage>
</organism>
<evidence type="ECO:0000313" key="3">
    <source>
        <dbReference type="Proteomes" id="UP000464330"/>
    </source>
</evidence>
<accession>A0A6C0QXW4</accession>
<dbReference type="InterPro" id="IPR025668">
    <property type="entry name" value="Tnp_DDE_dom"/>
</dbReference>
<dbReference type="PANTHER" id="PTHR33408:SF2">
    <property type="entry name" value="TRANSPOSASE DDE DOMAIN-CONTAINING PROTEIN"/>
    <property type="match status" value="1"/>
</dbReference>
<dbReference type="Proteomes" id="UP000464330">
    <property type="component" value="Chromosome"/>
</dbReference>
<evidence type="ECO:0000259" key="1">
    <source>
        <dbReference type="Pfam" id="PF13751"/>
    </source>
</evidence>
<evidence type="ECO:0000313" key="2">
    <source>
        <dbReference type="EMBL" id="QHZ53128.1"/>
    </source>
</evidence>
<gene>
    <name evidence="2" type="ORF">ERICV_04041</name>
</gene>
<dbReference type="EMBL" id="CP019717">
    <property type="protein sequence ID" value="QHZ53128.1"/>
    <property type="molecule type" value="Genomic_DNA"/>
</dbReference>
<dbReference type="PANTHER" id="PTHR33408">
    <property type="entry name" value="TRANSPOSASE"/>
    <property type="match status" value="1"/>
</dbReference>
<protein>
    <submittedName>
        <fullName evidence="2">Transposase</fullName>
    </submittedName>
</protein>
<sequence>MLQEQEIRPVLPYTRPKTKEEFFKKHDYVYDEHYDCYLCPANAILSYETTNRAGYKMYRSNPAICQACPFRTQCTESKEAVKRISRHVWAECVEEADHLRHTEENKRIYAERKETIERVFADLKEKHGMRWTTLRGLKRVTMQAMLVFSAMNLKRMATWLWKRGRPSDKFNFVFEIGIKNIKNSRYCSISRDFVFNLRAPAGAPSFISFYVSCSSGTNGTTRRTASGSLLSSWDCVWFLVLSAFSIWAVACCWA</sequence>
<dbReference type="AlphaFoldDB" id="A0A6C0QXW4"/>
<dbReference type="Pfam" id="PF13751">
    <property type="entry name" value="DDE_Tnp_1_6"/>
    <property type="match status" value="1"/>
</dbReference>
<name>A0A6C0QXW4_9BACL</name>